<dbReference type="GO" id="GO:0000049">
    <property type="term" value="F:tRNA binding"/>
    <property type="evidence" value="ECO:0007669"/>
    <property type="project" value="UniProtKB-UniRule"/>
</dbReference>
<comment type="subunit">
    <text evidence="5">Part of the 50S ribosomal subunit; part of the 5S rRNA/L5/L18/L25 subcomplex. Contacts the 5S rRNA and the P site tRNA. Forms a bridge to the 30S subunit in the 70S ribosome.</text>
</comment>
<dbReference type="HAMAP" id="MF_01333_B">
    <property type="entry name" value="Ribosomal_uL5_B"/>
    <property type="match status" value="1"/>
</dbReference>
<dbReference type="STRING" id="1798676.A3B90_01430"/>
<dbReference type="PANTHER" id="PTHR11994">
    <property type="entry name" value="60S RIBOSOMAL PROTEIN L11-RELATED"/>
    <property type="match status" value="1"/>
</dbReference>
<dbReference type="GO" id="GO:0003735">
    <property type="term" value="F:structural constituent of ribosome"/>
    <property type="evidence" value="ECO:0007669"/>
    <property type="project" value="InterPro"/>
</dbReference>
<dbReference type="SUPFAM" id="SSF55282">
    <property type="entry name" value="RL5-like"/>
    <property type="match status" value="1"/>
</dbReference>
<comment type="function">
    <text evidence="5">This is 1 of the proteins that bind and probably mediate the attachment of the 5S RNA into the large ribosomal subunit, where it forms part of the central protuberance. In the 70S ribosome it contacts protein S13 of the 30S subunit (bridge B1b), connecting the 2 subunits; this bridge is implicated in subunit movement. Contacts the P site tRNA; the 5S rRNA and some of its associated proteins might help stabilize positioning of ribosome-bound tRNAs.</text>
</comment>
<dbReference type="PIRSF" id="PIRSF002161">
    <property type="entry name" value="Ribosomal_L5"/>
    <property type="match status" value="1"/>
</dbReference>
<dbReference type="GO" id="GO:0005840">
    <property type="term" value="C:ribosome"/>
    <property type="evidence" value="ECO:0007669"/>
    <property type="project" value="UniProtKB-KW"/>
</dbReference>
<comment type="similarity">
    <text evidence="1 5 6">Belongs to the universal ribosomal protein uL5 family.</text>
</comment>
<dbReference type="EMBL" id="MFPX01000016">
    <property type="protein sequence ID" value="OGH66551.1"/>
    <property type="molecule type" value="Genomic_DNA"/>
</dbReference>
<evidence type="ECO:0000259" key="8">
    <source>
        <dbReference type="Pfam" id="PF00673"/>
    </source>
</evidence>
<protein>
    <recommendedName>
        <fullName evidence="4 5">Large ribosomal subunit protein uL5</fullName>
    </recommendedName>
</protein>
<keyword evidence="5" id="KW-0820">tRNA-binding</keyword>
<dbReference type="GO" id="GO:0019843">
    <property type="term" value="F:rRNA binding"/>
    <property type="evidence" value="ECO:0007669"/>
    <property type="project" value="UniProtKB-UniRule"/>
</dbReference>
<dbReference type="NCBIfam" id="NF000585">
    <property type="entry name" value="PRK00010.1"/>
    <property type="match status" value="1"/>
</dbReference>
<dbReference type="Pfam" id="PF00281">
    <property type="entry name" value="Ribosomal_L5"/>
    <property type="match status" value="1"/>
</dbReference>
<dbReference type="InterPro" id="IPR031310">
    <property type="entry name" value="Ribosomal_uL5_N"/>
</dbReference>
<dbReference type="Gene3D" id="3.30.1440.10">
    <property type="match status" value="1"/>
</dbReference>
<feature type="domain" description="Large ribosomal subunit protein uL5 N-terminal" evidence="7">
    <location>
        <begin position="23"/>
        <end position="79"/>
    </location>
</feature>
<keyword evidence="3 5" id="KW-0687">Ribonucleoprotein</keyword>
<dbReference type="InterPro" id="IPR031309">
    <property type="entry name" value="Ribosomal_uL5_C"/>
</dbReference>
<evidence type="ECO:0000256" key="3">
    <source>
        <dbReference type="ARBA" id="ARBA00023274"/>
    </source>
</evidence>
<feature type="domain" description="Large ribosomal subunit protein uL5 C-terminal" evidence="8">
    <location>
        <begin position="84"/>
        <end position="176"/>
    </location>
</feature>
<dbReference type="InterPro" id="IPR020930">
    <property type="entry name" value="Ribosomal_uL5_bac-type"/>
</dbReference>
<evidence type="ECO:0000313" key="10">
    <source>
        <dbReference type="Proteomes" id="UP000178742"/>
    </source>
</evidence>
<evidence type="ECO:0000256" key="1">
    <source>
        <dbReference type="ARBA" id="ARBA00008553"/>
    </source>
</evidence>
<dbReference type="AlphaFoldDB" id="A0A1F6M4H8"/>
<keyword evidence="5" id="KW-0694">RNA-binding</keyword>
<dbReference type="InterPro" id="IPR022803">
    <property type="entry name" value="Ribosomal_uL5_dom_sf"/>
</dbReference>
<comment type="caution">
    <text evidence="9">The sequence shown here is derived from an EMBL/GenBank/DDBJ whole genome shotgun (WGS) entry which is preliminary data.</text>
</comment>
<dbReference type="Proteomes" id="UP000178742">
    <property type="component" value="Unassembled WGS sequence"/>
</dbReference>
<dbReference type="FunFam" id="3.30.1440.10:FF:000001">
    <property type="entry name" value="50S ribosomal protein L5"/>
    <property type="match status" value="1"/>
</dbReference>
<dbReference type="InterPro" id="IPR002132">
    <property type="entry name" value="Ribosomal_uL5"/>
</dbReference>
<evidence type="ECO:0000259" key="7">
    <source>
        <dbReference type="Pfam" id="PF00281"/>
    </source>
</evidence>
<dbReference type="GO" id="GO:1990904">
    <property type="term" value="C:ribonucleoprotein complex"/>
    <property type="evidence" value="ECO:0007669"/>
    <property type="project" value="UniProtKB-KW"/>
</dbReference>
<dbReference type="Pfam" id="PF00673">
    <property type="entry name" value="Ribosomal_L5_C"/>
    <property type="match status" value="1"/>
</dbReference>
<evidence type="ECO:0000256" key="5">
    <source>
        <dbReference type="HAMAP-Rule" id="MF_01333"/>
    </source>
</evidence>
<dbReference type="GO" id="GO:0006412">
    <property type="term" value="P:translation"/>
    <property type="evidence" value="ECO:0007669"/>
    <property type="project" value="UniProtKB-UniRule"/>
</dbReference>
<evidence type="ECO:0000313" key="9">
    <source>
        <dbReference type="EMBL" id="OGH66551.1"/>
    </source>
</evidence>
<gene>
    <name evidence="5" type="primary">rplE</name>
    <name evidence="9" type="ORF">A3B90_01430</name>
</gene>
<keyword evidence="5" id="KW-0699">rRNA-binding</keyword>
<sequence>MSPLYEQYKKIQKDLKAELGYSNIMQVPALKKIVVNVGYGRHAKDNAYIENVENTLTSITGQKPLRNKSTKSISNFKIREGMDIGMSVTLRGPAMYNFLYKLIHITFPRVRDFRGVSVKNFDRQGNYSIGFKENIAFPEVGIEAIDKIHGLQVVISTSAKNAKEGQALLSKLGFPFRDAK</sequence>
<reference evidence="9 10" key="1">
    <citation type="journal article" date="2016" name="Nat. Commun.">
        <title>Thousands of microbial genomes shed light on interconnected biogeochemical processes in an aquifer system.</title>
        <authorList>
            <person name="Anantharaman K."/>
            <person name="Brown C.T."/>
            <person name="Hug L.A."/>
            <person name="Sharon I."/>
            <person name="Castelle C.J."/>
            <person name="Probst A.J."/>
            <person name="Thomas B.C."/>
            <person name="Singh A."/>
            <person name="Wilkins M.J."/>
            <person name="Karaoz U."/>
            <person name="Brodie E.L."/>
            <person name="Williams K.H."/>
            <person name="Hubbard S.S."/>
            <person name="Banfield J.F."/>
        </authorList>
    </citation>
    <scope>NUCLEOTIDE SEQUENCE [LARGE SCALE GENOMIC DNA]</scope>
</reference>
<keyword evidence="2 5" id="KW-0689">Ribosomal protein</keyword>
<name>A0A1F6M4H8_9BACT</name>
<evidence type="ECO:0000256" key="2">
    <source>
        <dbReference type="ARBA" id="ARBA00022980"/>
    </source>
</evidence>
<accession>A0A1F6M4H8</accession>
<organism evidence="9 10">
    <name type="scientific">Candidatus Magasanikbacteria bacterium RIFCSPHIGHO2_02_FULL_41_13</name>
    <dbReference type="NCBI Taxonomy" id="1798676"/>
    <lineage>
        <taxon>Bacteria</taxon>
        <taxon>Candidatus Magasanikiibacteriota</taxon>
    </lineage>
</organism>
<evidence type="ECO:0000256" key="4">
    <source>
        <dbReference type="ARBA" id="ARBA00035245"/>
    </source>
</evidence>
<evidence type="ECO:0000256" key="6">
    <source>
        <dbReference type="RuleBase" id="RU003930"/>
    </source>
</evidence>
<proteinExistence type="inferred from homology"/>